<gene>
    <name evidence="9" type="ORF">DPMN_069895</name>
</gene>
<dbReference type="Gene3D" id="2.70.170.10">
    <property type="entry name" value="Neurotransmitter-gated ion-channel ligand-binding domain"/>
    <property type="match status" value="1"/>
</dbReference>
<organism evidence="9 10">
    <name type="scientific">Dreissena polymorpha</name>
    <name type="common">Zebra mussel</name>
    <name type="synonym">Mytilus polymorpha</name>
    <dbReference type="NCBI Taxonomy" id="45954"/>
    <lineage>
        <taxon>Eukaryota</taxon>
        <taxon>Metazoa</taxon>
        <taxon>Spiralia</taxon>
        <taxon>Lophotrochozoa</taxon>
        <taxon>Mollusca</taxon>
        <taxon>Bivalvia</taxon>
        <taxon>Autobranchia</taxon>
        <taxon>Heteroconchia</taxon>
        <taxon>Euheterodonta</taxon>
        <taxon>Imparidentia</taxon>
        <taxon>Neoheterodontei</taxon>
        <taxon>Myida</taxon>
        <taxon>Dreissenoidea</taxon>
        <taxon>Dreissenidae</taxon>
        <taxon>Dreissena</taxon>
    </lineage>
</organism>
<dbReference type="PROSITE" id="PS51257">
    <property type="entry name" value="PROKAR_LIPOPROTEIN"/>
    <property type="match status" value="1"/>
</dbReference>
<evidence type="ECO:0000256" key="2">
    <source>
        <dbReference type="ARBA" id="ARBA00022692"/>
    </source>
</evidence>
<dbReference type="PANTHER" id="PTHR18945">
    <property type="entry name" value="NEUROTRANSMITTER GATED ION CHANNEL"/>
    <property type="match status" value="1"/>
</dbReference>
<dbReference type="AlphaFoldDB" id="A0A9D3Z005"/>
<evidence type="ECO:0000259" key="7">
    <source>
        <dbReference type="Pfam" id="PF02931"/>
    </source>
</evidence>
<keyword evidence="4 6" id="KW-0472">Membrane</keyword>
<proteinExistence type="predicted"/>
<dbReference type="InterPro" id="IPR038050">
    <property type="entry name" value="Neuro_actylchol_rec"/>
</dbReference>
<name>A0A9D3Z005_DREPO</name>
<dbReference type="CDD" id="cd18989">
    <property type="entry name" value="LGIC_ECD_cation"/>
    <property type="match status" value="1"/>
</dbReference>
<dbReference type="CDD" id="cd19051">
    <property type="entry name" value="LGIC_TM_cation"/>
    <property type="match status" value="1"/>
</dbReference>
<dbReference type="InterPro" id="IPR036719">
    <property type="entry name" value="Neuro-gated_channel_TM_sf"/>
</dbReference>
<dbReference type="InterPro" id="IPR006201">
    <property type="entry name" value="Neur_channel"/>
</dbReference>
<dbReference type="EMBL" id="JAIWYP010000014">
    <property type="protein sequence ID" value="KAH3710415.1"/>
    <property type="molecule type" value="Genomic_DNA"/>
</dbReference>
<dbReference type="Pfam" id="PF02931">
    <property type="entry name" value="Neur_chan_LBD"/>
    <property type="match status" value="1"/>
</dbReference>
<evidence type="ECO:0000259" key="8">
    <source>
        <dbReference type="Pfam" id="PF02932"/>
    </source>
</evidence>
<evidence type="ECO:0000256" key="6">
    <source>
        <dbReference type="SAM" id="Phobius"/>
    </source>
</evidence>
<feature type="region of interest" description="Disordered" evidence="5">
    <location>
        <begin position="371"/>
        <end position="390"/>
    </location>
</feature>
<feature type="domain" description="Neurotransmitter-gated ion-channel transmembrane" evidence="8">
    <location>
        <begin position="251"/>
        <end position="360"/>
    </location>
</feature>
<dbReference type="GO" id="GO:0016020">
    <property type="term" value="C:membrane"/>
    <property type="evidence" value="ECO:0007669"/>
    <property type="project" value="UniProtKB-SubCell"/>
</dbReference>
<dbReference type="GO" id="GO:0004888">
    <property type="term" value="F:transmembrane signaling receptor activity"/>
    <property type="evidence" value="ECO:0007669"/>
    <property type="project" value="InterPro"/>
</dbReference>
<comment type="caution">
    <text evidence="9">The sequence shown here is derived from an EMBL/GenBank/DDBJ whole genome shotgun (WGS) entry which is preliminary data.</text>
</comment>
<evidence type="ECO:0000256" key="5">
    <source>
        <dbReference type="SAM" id="MobiDB-lite"/>
    </source>
</evidence>
<evidence type="ECO:0000313" key="9">
    <source>
        <dbReference type="EMBL" id="KAH3710415.1"/>
    </source>
</evidence>
<sequence length="429" mass="48863">MSVNEKMFSVKLRSLFICFYFILAFSGCVNAVTFSDVKEANLQVVAKDIGSINDHNNLRPISDSDQTLSINVAWNLVSINDFDEANGYIEVSGYLKLEWVADIYTSDSKNYDGSDTIKYDLMWKPPIMILNSLSYFEEIGHAAKPRIRFHYKKKTCTWMPRVTTRVGCSPDVKFYPFDMQKCVIKLAIWGYPSNEVNITPSINQWTFKQFDENGKWEIRETNVESTVEDDVSMLSLGINIKRRPMYYIINIITPVIILGVLNSFAFILPTESGERVGFAVTCYLSYVVLLNMIMGFLPSAAAPMSLLGYYTFIMMVFMGAMAVTTIFTVRIYHKDKSEKVPTIYQSLFSCIQSCKKACKNTHTVEPFETHSSEDDWSISSNSDQGKKVNSDQGKKITLPMISGFLDWLFFFGFLGGQIFSLSATWFQYS</sequence>
<feature type="transmembrane region" description="Helical" evidence="6">
    <location>
        <begin position="307"/>
        <end position="329"/>
    </location>
</feature>
<dbReference type="InterPro" id="IPR006029">
    <property type="entry name" value="Neurotrans-gated_channel_TM"/>
</dbReference>
<accession>A0A9D3Z005</accession>
<dbReference type="SUPFAM" id="SSF63712">
    <property type="entry name" value="Nicotinic receptor ligand binding domain-like"/>
    <property type="match status" value="1"/>
</dbReference>
<dbReference type="InterPro" id="IPR006202">
    <property type="entry name" value="Neur_chan_lig-bd"/>
</dbReference>
<keyword evidence="2 6" id="KW-0812">Transmembrane</keyword>
<evidence type="ECO:0000313" key="10">
    <source>
        <dbReference type="Proteomes" id="UP000828390"/>
    </source>
</evidence>
<evidence type="ECO:0000256" key="1">
    <source>
        <dbReference type="ARBA" id="ARBA00004141"/>
    </source>
</evidence>
<protein>
    <submittedName>
        <fullName evidence="9">Uncharacterized protein</fullName>
    </submittedName>
</protein>
<dbReference type="Pfam" id="PF02932">
    <property type="entry name" value="Neur_chan_memb"/>
    <property type="match status" value="1"/>
</dbReference>
<feature type="transmembrane region" description="Helical" evidence="6">
    <location>
        <begin position="280"/>
        <end position="301"/>
    </location>
</feature>
<evidence type="ECO:0000256" key="3">
    <source>
        <dbReference type="ARBA" id="ARBA00022989"/>
    </source>
</evidence>
<dbReference type="GO" id="GO:0005230">
    <property type="term" value="F:extracellular ligand-gated monoatomic ion channel activity"/>
    <property type="evidence" value="ECO:0007669"/>
    <property type="project" value="InterPro"/>
</dbReference>
<dbReference type="PRINTS" id="PR00252">
    <property type="entry name" value="NRIONCHANNEL"/>
</dbReference>
<reference evidence="9" key="1">
    <citation type="journal article" date="2019" name="bioRxiv">
        <title>The Genome of the Zebra Mussel, Dreissena polymorpha: A Resource for Invasive Species Research.</title>
        <authorList>
            <person name="McCartney M.A."/>
            <person name="Auch B."/>
            <person name="Kono T."/>
            <person name="Mallez S."/>
            <person name="Zhang Y."/>
            <person name="Obille A."/>
            <person name="Becker A."/>
            <person name="Abrahante J.E."/>
            <person name="Garbe J."/>
            <person name="Badalamenti J.P."/>
            <person name="Herman A."/>
            <person name="Mangelson H."/>
            <person name="Liachko I."/>
            <person name="Sullivan S."/>
            <person name="Sone E.D."/>
            <person name="Koren S."/>
            <person name="Silverstein K.A.T."/>
            <person name="Beckman K.B."/>
            <person name="Gohl D.M."/>
        </authorList>
    </citation>
    <scope>NUCLEOTIDE SEQUENCE</scope>
    <source>
        <strain evidence="9">Duluth1</strain>
        <tissue evidence="9">Whole animal</tissue>
    </source>
</reference>
<keyword evidence="10" id="KW-1185">Reference proteome</keyword>
<comment type="subcellular location">
    <subcellularLocation>
        <location evidence="1">Membrane</location>
        <topology evidence="1">Multi-pass membrane protein</topology>
    </subcellularLocation>
</comment>
<feature type="transmembrane region" description="Helical" evidence="6">
    <location>
        <begin position="404"/>
        <end position="426"/>
    </location>
</feature>
<dbReference type="InterPro" id="IPR036734">
    <property type="entry name" value="Neur_chan_lig-bd_sf"/>
</dbReference>
<feature type="domain" description="Neurotransmitter-gated ion-channel ligand-binding" evidence="7">
    <location>
        <begin position="56"/>
        <end position="244"/>
    </location>
</feature>
<dbReference type="Gene3D" id="1.20.58.390">
    <property type="entry name" value="Neurotransmitter-gated ion-channel transmembrane domain"/>
    <property type="match status" value="1"/>
</dbReference>
<feature type="transmembrane region" description="Helical" evidence="6">
    <location>
        <begin position="245"/>
        <end position="268"/>
    </location>
</feature>
<dbReference type="SUPFAM" id="SSF90112">
    <property type="entry name" value="Neurotransmitter-gated ion-channel transmembrane pore"/>
    <property type="match status" value="1"/>
</dbReference>
<reference evidence="9" key="2">
    <citation type="submission" date="2020-11" db="EMBL/GenBank/DDBJ databases">
        <authorList>
            <person name="McCartney M.A."/>
            <person name="Auch B."/>
            <person name="Kono T."/>
            <person name="Mallez S."/>
            <person name="Becker A."/>
            <person name="Gohl D.M."/>
            <person name="Silverstein K.A.T."/>
            <person name="Koren S."/>
            <person name="Bechman K.B."/>
            <person name="Herman A."/>
            <person name="Abrahante J.E."/>
            <person name="Garbe J."/>
        </authorList>
    </citation>
    <scope>NUCLEOTIDE SEQUENCE</scope>
    <source>
        <strain evidence="9">Duluth1</strain>
        <tissue evidence="9">Whole animal</tissue>
    </source>
</reference>
<evidence type="ECO:0000256" key="4">
    <source>
        <dbReference type="ARBA" id="ARBA00023136"/>
    </source>
</evidence>
<dbReference type="Proteomes" id="UP000828390">
    <property type="component" value="Unassembled WGS sequence"/>
</dbReference>
<keyword evidence="3 6" id="KW-1133">Transmembrane helix</keyword>